<dbReference type="Proteomes" id="UP000292781">
    <property type="component" value="Unassembled WGS sequence"/>
</dbReference>
<sequence>MTDAPVPAPAPVPLRRTLSVSDISPGGTHVVITADAEQLAALAVAGEVLSVEFCRAELRVAPWSGAGVAVDGRVTARLTQACIVTLEPVETLVDEEVSVRLVPPDKLAQYLEPKDDDGAIDLDANAIDVPEPLEGGTVDLGAIVVEHLMLGIDPYPRRPGAEFDPVAAGLVVPPETFSPFAALARRKKE</sequence>
<dbReference type="InterPro" id="IPR003772">
    <property type="entry name" value="YceD"/>
</dbReference>
<name>A0A4Q9VUA4_9HYPH</name>
<dbReference type="AlphaFoldDB" id="A0A4Q9VUA4"/>
<gene>
    <name evidence="1" type="ORF">EYW49_05495</name>
</gene>
<organism evidence="1 2">
    <name type="scientific">Siculibacillus lacustris</name>
    <dbReference type="NCBI Taxonomy" id="1549641"/>
    <lineage>
        <taxon>Bacteria</taxon>
        <taxon>Pseudomonadati</taxon>
        <taxon>Pseudomonadota</taxon>
        <taxon>Alphaproteobacteria</taxon>
        <taxon>Hyphomicrobiales</taxon>
        <taxon>Ancalomicrobiaceae</taxon>
        <taxon>Siculibacillus</taxon>
    </lineage>
</organism>
<dbReference type="Pfam" id="PF02620">
    <property type="entry name" value="YceD"/>
    <property type="match status" value="1"/>
</dbReference>
<proteinExistence type="predicted"/>
<protein>
    <submittedName>
        <fullName evidence="1">DUF177 domain-containing protein</fullName>
    </submittedName>
</protein>
<keyword evidence="2" id="KW-1185">Reference proteome</keyword>
<evidence type="ECO:0000313" key="1">
    <source>
        <dbReference type="EMBL" id="TBW39713.1"/>
    </source>
</evidence>
<evidence type="ECO:0000313" key="2">
    <source>
        <dbReference type="Proteomes" id="UP000292781"/>
    </source>
</evidence>
<dbReference type="EMBL" id="SJFN01000006">
    <property type="protein sequence ID" value="TBW39713.1"/>
    <property type="molecule type" value="Genomic_DNA"/>
</dbReference>
<comment type="caution">
    <text evidence="1">The sequence shown here is derived from an EMBL/GenBank/DDBJ whole genome shotgun (WGS) entry which is preliminary data.</text>
</comment>
<dbReference type="OrthoDB" id="8443793at2"/>
<accession>A0A4Q9VUA4</accession>
<dbReference type="RefSeq" id="WP_131307025.1">
    <property type="nucleotide sequence ID" value="NZ_SJFN01000006.1"/>
</dbReference>
<reference evidence="1 2" key="1">
    <citation type="submission" date="2019-02" db="EMBL/GenBank/DDBJ databases">
        <title>Siculibacillus lacustris gen. nov., sp. nov., a new rosette-forming bacterium isolated from a freshwater crater lake (Lake St. Ana, Romania).</title>
        <authorList>
            <person name="Felfoldi T."/>
            <person name="Marton Z."/>
            <person name="Szabo A."/>
            <person name="Mentes A."/>
            <person name="Boka K."/>
            <person name="Marialigeti K."/>
            <person name="Mathe I."/>
            <person name="Koncz M."/>
            <person name="Schumann P."/>
            <person name="Toth E."/>
        </authorList>
    </citation>
    <scope>NUCLEOTIDE SEQUENCE [LARGE SCALE GENOMIC DNA]</scope>
    <source>
        <strain evidence="1 2">SA-279</strain>
    </source>
</reference>